<dbReference type="Pfam" id="PF00202">
    <property type="entry name" value="Aminotran_3"/>
    <property type="match status" value="1"/>
</dbReference>
<evidence type="ECO:0000313" key="41">
    <source>
        <dbReference type="EMBL" id="KAJ6217613.1"/>
    </source>
</evidence>
<evidence type="ECO:0000256" key="23">
    <source>
        <dbReference type="ARBA" id="ARBA00043751"/>
    </source>
</evidence>
<comment type="function">
    <text evidence="39">Multifunctional aminotransferase with a broad substrate specificity. Catalyzes the conversion of glyoxylate to glycine using alanine as the amino donor. Catalyzes metabolism of not L- but the D-isomer of D-beta-aminoisobutyric acid to generate 2-methyl-3-oxopropanoate and alanine. Catalyzes the transfer of the amino group from beta-alanine to pyruvate to yield L-alanine and 3-oxopropanoate. Can metabolize NG-monomethyl-L-arginine (NMMA), asymmetric NG,NG-dimethyl-L-arginine (ADMA) and symmetric NG,N'G-dimethyl-L-arginine (SDMA). ADMA is a potent inhibitor of nitric-oxide (NO) synthase, and this activity provides mechanism through which the kidney regulates blood pressure.</text>
</comment>
<reference evidence="41" key="1">
    <citation type="submission" date="2022-12" db="EMBL/GenBank/DDBJ databases">
        <title>Genome assemblies of Blomia tropicalis.</title>
        <authorList>
            <person name="Cui Y."/>
        </authorList>
    </citation>
    <scope>NUCLEOTIDE SEQUENCE</scope>
    <source>
        <tissue evidence="41">Adult mites</tissue>
    </source>
</reference>
<comment type="catalytic activity">
    <reaction evidence="37">
        <text>oxaloacetate + L-alanine = L-aspartate + pyruvate</text>
        <dbReference type="Rhea" id="RHEA:77347"/>
        <dbReference type="ChEBI" id="CHEBI:15361"/>
        <dbReference type="ChEBI" id="CHEBI:16452"/>
        <dbReference type="ChEBI" id="CHEBI:29991"/>
        <dbReference type="ChEBI" id="CHEBI:57972"/>
    </reaction>
</comment>
<comment type="catalytic activity">
    <reaction evidence="34">
        <text>2-oxohexanoate + N(omega),N(omega)-dimethyl-L-arginine = L-2-aminohexanoate + 5-(3,3-dimethylguanidino)-2-oxopentanoate</text>
        <dbReference type="Rhea" id="RHEA:77363"/>
        <dbReference type="ChEBI" id="CHEBI:35177"/>
        <dbReference type="ChEBI" id="CHEBI:58326"/>
        <dbReference type="ChEBI" id="CHEBI:58455"/>
        <dbReference type="ChEBI" id="CHEBI:197301"/>
    </reaction>
</comment>
<keyword evidence="6" id="KW-0032">Aminotransferase</keyword>
<evidence type="ECO:0000256" key="21">
    <source>
        <dbReference type="ARBA" id="ARBA00043726"/>
    </source>
</evidence>
<evidence type="ECO:0000256" key="36">
    <source>
        <dbReference type="ARBA" id="ARBA00048760"/>
    </source>
</evidence>
<evidence type="ECO:0000256" key="28">
    <source>
        <dbReference type="ARBA" id="ARBA00043826"/>
    </source>
</evidence>
<dbReference type="GO" id="GO:0008453">
    <property type="term" value="F:alanine-glyoxylate transaminase activity"/>
    <property type="evidence" value="ECO:0007669"/>
    <property type="project" value="UniProtKB-EC"/>
</dbReference>
<comment type="caution">
    <text evidence="41">The sequence shown here is derived from an EMBL/GenBank/DDBJ whole genome shotgun (WGS) entry which is preliminary data.</text>
</comment>
<evidence type="ECO:0000256" key="8">
    <source>
        <dbReference type="ARBA" id="ARBA00022705"/>
    </source>
</evidence>
<evidence type="ECO:0000256" key="27">
    <source>
        <dbReference type="ARBA" id="ARBA00043825"/>
    </source>
</evidence>
<comment type="catalytic activity">
    <reaction evidence="25">
        <text>L-ornithine + pyruvate = 5-amino-2-oxopentanoate + L-alanine</text>
        <dbReference type="Rhea" id="RHEA:77327"/>
        <dbReference type="ChEBI" id="CHEBI:15361"/>
        <dbReference type="ChEBI" id="CHEBI:46911"/>
        <dbReference type="ChEBI" id="CHEBI:57972"/>
        <dbReference type="ChEBI" id="CHEBI:58802"/>
    </reaction>
</comment>
<gene>
    <name evidence="41" type="ORF">RDWZM_008770</name>
</gene>
<evidence type="ECO:0000259" key="40">
    <source>
        <dbReference type="Pfam" id="PF04042"/>
    </source>
</evidence>
<evidence type="ECO:0000256" key="18">
    <source>
        <dbReference type="ARBA" id="ARBA00042669"/>
    </source>
</evidence>
<evidence type="ECO:0000256" key="38">
    <source>
        <dbReference type="ARBA" id="ARBA00049480"/>
    </source>
</evidence>
<dbReference type="InterPro" id="IPR049704">
    <property type="entry name" value="Aminotrans_3_PPA_site"/>
</dbReference>
<comment type="catalytic activity">
    <reaction evidence="27">
        <text>3-oxopropanoate + L-alanine = beta-alanine + pyruvate</text>
        <dbReference type="Rhea" id="RHEA:14077"/>
        <dbReference type="ChEBI" id="CHEBI:15361"/>
        <dbReference type="ChEBI" id="CHEBI:33190"/>
        <dbReference type="ChEBI" id="CHEBI:57966"/>
        <dbReference type="ChEBI" id="CHEBI:57972"/>
        <dbReference type="EC" id="2.6.1.18"/>
    </reaction>
    <physiologicalReaction direction="right-to-left" evidence="27">
        <dbReference type="Rhea" id="RHEA:14079"/>
    </physiologicalReaction>
</comment>
<comment type="catalytic activity">
    <reaction evidence="12">
        <text>glyoxylate + L-alanine = glycine + pyruvate</text>
        <dbReference type="Rhea" id="RHEA:24248"/>
        <dbReference type="ChEBI" id="CHEBI:15361"/>
        <dbReference type="ChEBI" id="CHEBI:36655"/>
        <dbReference type="ChEBI" id="CHEBI:57305"/>
        <dbReference type="ChEBI" id="CHEBI:57972"/>
        <dbReference type="EC" id="2.6.1.44"/>
    </reaction>
    <physiologicalReaction direction="left-to-right" evidence="12">
        <dbReference type="Rhea" id="RHEA:24249"/>
    </physiologicalReaction>
</comment>
<dbReference type="InterPro" id="IPR029052">
    <property type="entry name" value="Metallo-depent_PP-like"/>
</dbReference>
<evidence type="ECO:0000256" key="10">
    <source>
        <dbReference type="ARBA" id="ARBA00022946"/>
    </source>
</evidence>
<dbReference type="InterPro" id="IPR005814">
    <property type="entry name" value="Aminotrans_3"/>
</dbReference>
<comment type="similarity">
    <text evidence="3">Belongs to the class-III pyridoxal-phosphate-dependent aminotransferase family.</text>
</comment>
<evidence type="ECO:0000256" key="33">
    <source>
        <dbReference type="ARBA" id="ARBA00048264"/>
    </source>
</evidence>
<evidence type="ECO:0000256" key="34">
    <source>
        <dbReference type="ARBA" id="ARBA00048500"/>
    </source>
</evidence>
<evidence type="ECO:0000256" key="16">
    <source>
        <dbReference type="ARBA" id="ARBA00041845"/>
    </source>
</evidence>
<dbReference type="GO" id="GO:0030170">
    <property type="term" value="F:pyridoxal phosphate binding"/>
    <property type="evidence" value="ECO:0007669"/>
    <property type="project" value="InterPro"/>
</dbReference>
<evidence type="ECO:0000256" key="20">
    <source>
        <dbReference type="ARBA" id="ARBA00043679"/>
    </source>
</evidence>
<evidence type="ECO:0000256" key="12">
    <source>
        <dbReference type="ARBA" id="ARBA00033660"/>
    </source>
</evidence>
<evidence type="ECO:0000256" key="35">
    <source>
        <dbReference type="ARBA" id="ARBA00048560"/>
    </source>
</evidence>
<evidence type="ECO:0000256" key="2">
    <source>
        <dbReference type="ARBA" id="ARBA00004173"/>
    </source>
</evidence>
<evidence type="ECO:0000256" key="11">
    <source>
        <dbReference type="ARBA" id="ARBA00023128"/>
    </source>
</evidence>
<dbReference type="Pfam" id="PF04042">
    <property type="entry name" value="DNA_pol_E_B"/>
    <property type="match status" value="1"/>
</dbReference>
<evidence type="ECO:0000256" key="29">
    <source>
        <dbReference type="ARBA" id="ARBA00044055"/>
    </source>
</evidence>
<dbReference type="GO" id="GO:0003677">
    <property type="term" value="F:DNA binding"/>
    <property type="evidence" value="ECO:0007669"/>
    <property type="project" value="InterPro"/>
</dbReference>
<dbReference type="GO" id="GO:0005739">
    <property type="term" value="C:mitochondrion"/>
    <property type="evidence" value="ECO:0007669"/>
    <property type="project" value="UniProtKB-SubCell"/>
</dbReference>
<sequence>MDPPINTSTTKVINVSQKELAHRLRVNGVYIKGEAFPILETELKHGQPPYESMDDFIEQILTWMQKNMSITSLPIGTELATKAIESLREHRRIFVSSNENSSDIDWILIKNVEHNDTNGTSGMRRFNHQYGLLLNELKKLPTFTSGQFQLTTVDQLNTYDSSIEIKCILFAMIKKDPSRILGYLLEDMTGTIPAMFERDPETTCHEFATFSNAIYIAEGSYNATRDTFLIQSIGLPPNVESLMPLARPESYYKDSMIIILSDIHLDKSETIEALKFLFTGYSKLEQVPEIFILMGDFVSKTVDKFDYKDYMKLLIKLIGTFHRLANQSRFVFVPGPNDLGTPSDKNNHICPYFTEDHFPTTDNRIRHSFLASNPFTIQVQGRNLCFYQSPNLIERTLKNVIRSDVIDCQRAPSERNQLLSSKYLNPYITSIGHTIVSSLHLTAGISDSYLEPLSLYPHIPDLILLSDTCHDQYNQVFLYDDNPVQLATMGSFSQNKFQFMCYYVSTTLSHSILRSSLTKKSLLNLRTIATKRPELPPLENEPDLVETKLGRFEVERIHKLNLNPCLKAWYSEPLLLTQGYKQYVWDSNKKRYLDMFGGIVTTSVGHAHPRLVEVVSRQARKLWHVSSIYLTEEVHEYANKLANHFPDPLNNVIFCNSGSEANDIALLMARLYTGAYDIIALHNAYHGCTTSTMPLCGIGSWKFSMPLSFGIHHVTLPDPYGGRVGGRYCRDSPVLSSRTCDCKDADSCQATDYYIEDFLTTLNGTLPKRIAGFFAESVQGVGGTVQYPRNYLKKAHQLVKERGGLFISDEVQTGFGRTGTHFWGFQGHGIMPDIVTMAKGIGNGFPMGAVVTTQSVAQTLSKASYFNTFGGNPMASVIGSTVLDIIDQERLQDNSHQIGTLLLTKLAELRDGRYSDIIGDVRGKGLMIGLELSVNGKPMPSSQFEPIFEDCRELGLIVGKGGPHGNVFRIKPPMCITADDVQFTIDVFRCAFENHYKRLAHL</sequence>
<evidence type="ECO:0000256" key="22">
    <source>
        <dbReference type="ARBA" id="ARBA00043749"/>
    </source>
</evidence>
<dbReference type="InterPro" id="IPR015424">
    <property type="entry name" value="PyrdxlP-dep_Trfase"/>
</dbReference>
<evidence type="ECO:0000256" key="37">
    <source>
        <dbReference type="ARBA" id="ARBA00048916"/>
    </source>
</evidence>
<dbReference type="GO" id="GO:0006260">
    <property type="term" value="P:DNA replication"/>
    <property type="evidence" value="ECO:0007669"/>
    <property type="project" value="UniProtKB-KW"/>
</dbReference>
<evidence type="ECO:0000256" key="7">
    <source>
        <dbReference type="ARBA" id="ARBA00022679"/>
    </source>
</evidence>
<name>A0A9Q0RJ54_BLOTA</name>
<evidence type="ECO:0000256" key="6">
    <source>
        <dbReference type="ARBA" id="ARBA00022576"/>
    </source>
</evidence>
<dbReference type="PANTHER" id="PTHR45688:SF3">
    <property type="entry name" value="ALANINE--GLYOXYLATE AMINOTRANSFERASE 2, MITOCHONDRIAL"/>
    <property type="match status" value="1"/>
</dbReference>
<evidence type="ECO:0000256" key="25">
    <source>
        <dbReference type="ARBA" id="ARBA00043777"/>
    </source>
</evidence>
<evidence type="ECO:0000256" key="32">
    <source>
        <dbReference type="ARBA" id="ARBA00047892"/>
    </source>
</evidence>
<comment type="cofactor">
    <cofactor evidence="1">
        <name>pyridoxal 5'-phosphate</name>
        <dbReference type="ChEBI" id="CHEBI:597326"/>
    </cofactor>
</comment>
<dbReference type="InterPro" id="IPR015422">
    <property type="entry name" value="PyrdxlP-dep_Trfase_small"/>
</dbReference>
<dbReference type="EC" id="2.6.1.18" evidence="29"/>
<evidence type="ECO:0000256" key="4">
    <source>
        <dbReference type="ARBA" id="ARBA00011881"/>
    </source>
</evidence>
<dbReference type="GO" id="GO:0016223">
    <property type="term" value="F:beta-alanine:pyruvate transaminase activity"/>
    <property type="evidence" value="ECO:0007669"/>
    <property type="project" value="UniProtKB-EC"/>
</dbReference>
<comment type="catalytic activity">
    <reaction evidence="23">
        <text>2-oxobutanoate + L-alanine = (2S)-2-aminobutanoate + pyruvate</text>
        <dbReference type="Rhea" id="RHEA:77355"/>
        <dbReference type="ChEBI" id="CHEBI:15361"/>
        <dbReference type="ChEBI" id="CHEBI:16763"/>
        <dbReference type="ChEBI" id="CHEBI:57972"/>
        <dbReference type="ChEBI" id="CHEBI:74359"/>
        <dbReference type="EC" id="2.6.1.44"/>
    </reaction>
</comment>
<feature type="domain" description="DNA polymerase alpha/delta/epsilon subunit B" evidence="40">
    <location>
        <begin position="257"/>
        <end position="470"/>
    </location>
</feature>
<comment type="catalytic activity">
    <reaction evidence="32">
        <text>N(omega),N(omega)-dimethyl-L-arginine + glyoxylate = 5-(3,3-dimethylguanidino)-2-oxopentanoate + glycine</text>
        <dbReference type="Rhea" id="RHEA:77311"/>
        <dbReference type="ChEBI" id="CHEBI:36655"/>
        <dbReference type="ChEBI" id="CHEBI:57305"/>
        <dbReference type="ChEBI" id="CHEBI:58326"/>
        <dbReference type="ChEBI" id="CHEBI:197301"/>
    </reaction>
</comment>
<accession>A0A9Q0RJ54</accession>
<evidence type="ECO:0000256" key="19">
    <source>
        <dbReference type="ARBA" id="ARBA00043669"/>
    </source>
</evidence>
<dbReference type="Gene3D" id="3.90.1150.10">
    <property type="entry name" value="Aspartate Aminotransferase, domain 1"/>
    <property type="match status" value="1"/>
</dbReference>
<evidence type="ECO:0000256" key="3">
    <source>
        <dbReference type="ARBA" id="ARBA00008954"/>
    </source>
</evidence>
<evidence type="ECO:0000256" key="14">
    <source>
        <dbReference type="ARBA" id="ARBA00039862"/>
    </source>
</evidence>
<comment type="catalytic activity">
    <reaction evidence="19">
        <text>N(omega),N(omega)-dimethyl-L-arginine + pyruvate = 5-(3,3-dimethylguanidino)-2-oxopentanoate + L-alanine</text>
        <dbReference type="Rhea" id="RHEA:77303"/>
        <dbReference type="ChEBI" id="CHEBI:15361"/>
        <dbReference type="ChEBI" id="CHEBI:57972"/>
        <dbReference type="ChEBI" id="CHEBI:58326"/>
        <dbReference type="ChEBI" id="CHEBI:197301"/>
    </reaction>
</comment>
<comment type="catalytic activity">
    <reaction evidence="36">
        <text>N(omega)-methyl-L-arginine + glyoxylate = 5-(3-methylguanidino)-2-oxopentanoate + glycine</text>
        <dbReference type="Rhea" id="RHEA:77323"/>
        <dbReference type="ChEBI" id="CHEBI:36655"/>
        <dbReference type="ChEBI" id="CHEBI:57305"/>
        <dbReference type="ChEBI" id="CHEBI:114953"/>
        <dbReference type="ChEBI" id="CHEBI:197314"/>
    </reaction>
</comment>
<comment type="catalytic activity">
    <reaction evidence="33">
        <text>L-ornithine + glyoxylate = 5-amino-2-oxopentanoate + glycine</text>
        <dbReference type="Rhea" id="RHEA:77331"/>
        <dbReference type="ChEBI" id="CHEBI:36655"/>
        <dbReference type="ChEBI" id="CHEBI:46911"/>
        <dbReference type="ChEBI" id="CHEBI:57305"/>
        <dbReference type="ChEBI" id="CHEBI:58802"/>
    </reaction>
</comment>
<evidence type="ECO:0000256" key="15">
    <source>
        <dbReference type="ARBA" id="ARBA00041662"/>
    </source>
</evidence>
<dbReference type="AlphaFoldDB" id="A0A9Q0RJ54"/>
<dbReference type="PANTHER" id="PTHR45688">
    <property type="match status" value="1"/>
</dbReference>
<evidence type="ECO:0000256" key="13">
    <source>
        <dbReference type="ARBA" id="ARBA00039130"/>
    </source>
</evidence>
<dbReference type="GO" id="GO:0047305">
    <property type="term" value="F:(R)-3-amino-2-methylpropionate-pyruvate transaminase activity"/>
    <property type="evidence" value="ECO:0007669"/>
    <property type="project" value="UniProtKB-EC"/>
</dbReference>
<evidence type="ECO:0000256" key="17">
    <source>
        <dbReference type="ARBA" id="ARBA00042611"/>
    </source>
</evidence>
<comment type="subunit">
    <text evidence="4">Homotetramer.</text>
</comment>
<evidence type="ECO:0000256" key="30">
    <source>
        <dbReference type="ARBA" id="ARBA00044257"/>
    </source>
</evidence>
<comment type="catalytic activity">
    <reaction evidence="21">
        <text>(R)-3-amino-2-methylpropanoate + pyruvate = 2-methyl-3-oxopropanoate + L-alanine</text>
        <dbReference type="Rhea" id="RHEA:18393"/>
        <dbReference type="ChEBI" id="CHEBI:15361"/>
        <dbReference type="ChEBI" id="CHEBI:57700"/>
        <dbReference type="ChEBI" id="CHEBI:57731"/>
        <dbReference type="ChEBI" id="CHEBI:57972"/>
        <dbReference type="EC" id="2.6.1.40"/>
    </reaction>
    <physiologicalReaction direction="left-to-right" evidence="21">
        <dbReference type="Rhea" id="RHEA:18394"/>
    </physiologicalReaction>
</comment>
<comment type="catalytic activity">
    <reaction evidence="35">
        <text>N(omega),N(omega)-dimethyl-L-arginine + 2-oxobutanoate = 5-(3,3-dimethylguanidino)-2-oxopentanoate + (2S)-2-aminobutanoate</text>
        <dbReference type="Rhea" id="RHEA:77351"/>
        <dbReference type="ChEBI" id="CHEBI:16763"/>
        <dbReference type="ChEBI" id="CHEBI:58326"/>
        <dbReference type="ChEBI" id="CHEBI:74359"/>
        <dbReference type="ChEBI" id="CHEBI:197301"/>
    </reaction>
</comment>
<evidence type="ECO:0000256" key="31">
    <source>
        <dbReference type="ARBA" id="ARBA00044258"/>
    </source>
</evidence>
<dbReference type="GO" id="GO:0019481">
    <property type="term" value="P:L-alanine catabolic process, by transamination"/>
    <property type="evidence" value="ECO:0007669"/>
    <property type="project" value="TreeGrafter"/>
</dbReference>
<evidence type="ECO:0000256" key="9">
    <source>
        <dbReference type="ARBA" id="ARBA00022898"/>
    </source>
</evidence>
<comment type="catalytic activity">
    <reaction evidence="20">
        <text>(2S)-2-aminobutanoate + glyoxylate = 2-oxobutanoate + glycine</text>
        <dbReference type="Rhea" id="RHEA:77339"/>
        <dbReference type="ChEBI" id="CHEBI:16763"/>
        <dbReference type="ChEBI" id="CHEBI:36655"/>
        <dbReference type="ChEBI" id="CHEBI:57305"/>
        <dbReference type="ChEBI" id="CHEBI:74359"/>
    </reaction>
</comment>
<dbReference type="EC" id="2.6.1.44" evidence="5"/>
<keyword evidence="8" id="KW-0235">DNA replication</keyword>
<proteinExistence type="inferred from homology"/>
<dbReference type="EMBL" id="JAPWDV010000003">
    <property type="protein sequence ID" value="KAJ6217613.1"/>
    <property type="molecule type" value="Genomic_DNA"/>
</dbReference>
<dbReference type="InterPro" id="IPR007185">
    <property type="entry name" value="DNA_pol_a/d/e_bsu"/>
</dbReference>
<keyword evidence="11" id="KW-0496">Mitochondrion</keyword>
<comment type="subcellular location">
    <subcellularLocation>
        <location evidence="2">Mitochondrion</location>
    </subcellularLocation>
</comment>
<dbReference type="InterPro" id="IPR015421">
    <property type="entry name" value="PyrdxlP-dep_Trfase_major"/>
</dbReference>
<dbReference type="SUPFAM" id="SSF53383">
    <property type="entry name" value="PLP-dependent transferases"/>
    <property type="match status" value="1"/>
</dbReference>
<comment type="catalytic activity">
    <reaction evidence="28">
        <text>2-oxopentanoate + N(omega),N(omega)-dimethyl-L-arginine = 5-(3,3-dimethylguanidino)-2-oxopentanoate + L-2-aminopentanoate</text>
        <dbReference type="Rhea" id="RHEA:77359"/>
        <dbReference type="ChEBI" id="CHEBI:28644"/>
        <dbReference type="ChEBI" id="CHEBI:58326"/>
        <dbReference type="ChEBI" id="CHEBI:58441"/>
        <dbReference type="ChEBI" id="CHEBI:197301"/>
    </reaction>
</comment>
<keyword evidence="42" id="KW-1185">Reference proteome</keyword>
<evidence type="ECO:0000256" key="24">
    <source>
        <dbReference type="ARBA" id="ARBA00043758"/>
    </source>
</evidence>
<dbReference type="EC" id="2.6.1.40" evidence="13"/>
<protein>
    <recommendedName>
        <fullName evidence="14">Alanine--glyoxylate aminotransferase 2, mitochondrial</fullName>
        <ecNumber evidence="29">2.6.1.18</ecNumber>
        <ecNumber evidence="13">2.6.1.40</ecNumber>
        <ecNumber evidence="5">2.6.1.44</ecNumber>
    </recommendedName>
    <alternativeName>
        <fullName evidence="15">(R)-3-amino-2-methylpropionate--pyruvate transaminase</fullName>
    </alternativeName>
    <alternativeName>
        <fullName evidence="17">Beta-ALAAT II</fullName>
    </alternativeName>
    <alternativeName>
        <fullName evidence="18">Beta-alanine-pyruvate aminotransferase</fullName>
    </alternativeName>
    <alternativeName>
        <fullName evidence="31">D-3-aminoisobutyrate-pyruvate aminotransferase</fullName>
    </alternativeName>
    <alternativeName>
        <fullName evidence="16">D-AIBAT</fullName>
    </alternativeName>
    <alternativeName>
        <fullName evidence="30">D-beta-aminoisobutyrate-pyruvate aminotransferase</fullName>
    </alternativeName>
</protein>
<evidence type="ECO:0000256" key="26">
    <source>
        <dbReference type="ARBA" id="ARBA00043798"/>
    </source>
</evidence>
<evidence type="ECO:0000256" key="1">
    <source>
        <dbReference type="ARBA" id="ARBA00001933"/>
    </source>
</evidence>
<evidence type="ECO:0000313" key="42">
    <source>
        <dbReference type="Proteomes" id="UP001142055"/>
    </source>
</evidence>
<dbReference type="SUPFAM" id="SSF56300">
    <property type="entry name" value="Metallo-dependent phosphatases"/>
    <property type="match status" value="1"/>
</dbReference>
<dbReference type="CDD" id="cd00610">
    <property type="entry name" value="OAT_like"/>
    <property type="match status" value="1"/>
</dbReference>
<keyword evidence="9" id="KW-0663">Pyridoxal phosphate</keyword>
<comment type="catalytic activity">
    <reaction evidence="26">
        <text>N(omega),N('omega)-dimethyl-L-arginine + pyruvate = 5-(3,3'-dimethylguanidino)-2-oxopentanoate + L-alanine</text>
        <dbReference type="Rhea" id="RHEA:77307"/>
        <dbReference type="ChEBI" id="CHEBI:15361"/>
        <dbReference type="ChEBI" id="CHEBI:57972"/>
        <dbReference type="ChEBI" id="CHEBI:197308"/>
        <dbReference type="ChEBI" id="CHEBI:197310"/>
    </reaction>
</comment>
<dbReference type="FunFam" id="3.40.640.10:FF:000055">
    <property type="entry name" value="Alanine--glyoxylate aminotransferase 2, mitochondrial"/>
    <property type="match status" value="1"/>
</dbReference>
<comment type="catalytic activity">
    <reaction evidence="24">
        <text>N(omega)-methyl-L-arginine + pyruvate = 5-(3-methylguanidino)-2-oxopentanoate + L-alanine</text>
        <dbReference type="Rhea" id="RHEA:77319"/>
        <dbReference type="ChEBI" id="CHEBI:15361"/>
        <dbReference type="ChEBI" id="CHEBI:57972"/>
        <dbReference type="ChEBI" id="CHEBI:114953"/>
        <dbReference type="ChEBI" id="CHEBI:197314"/>
    </reaction>
</comment>
<dbReference type="Gene3D" id="3.40.640.10">
    <property type="entry name" value="Type I PLP-dependent aspartate aminotransferase-like (Major domain)"/>
    <property type="match status" value="1"/>
</dbReference>
<organism evidence="41 42">
    <name type="scientific">Blomia tropicalis</name>
    <name type="common">Mite</name>
    <dbReference type="NCBI Taxonomy" id="40697"/>
    <lineage>
        <taxon>Eukaryota</taxon>
        <taxon>Metazoa</taxon>
        <taxon>Ecdysozoa</taxon>
        <taxon>Arthropoda</taxon>
        <taxon>Chelicerata</taxon>
        <taxon>Arachnida</taxon>
        <taxon>Acari</taxon>
        <taxon>Acariformes</taxon>
        <taxon>Sarcoptiformes</taxon>
        <taxon>Astigmata</taxon>
        <taxon>Glycyphagoidea</taxon>
        <taxon>Echimyopodidae</taxon>
        <taxon>Blomia</taxon>
    </lineage>
</organism>
<dbReference type="GO" id="GO:0009436">
    <property type="term" value="P:glyoxylate catabolic process"/>
    <property type="evidence" value="ECO:0007669"/>
    <property type="project" value="TreeGrafter"/>
</dbReference>
<keyword evidence="7" id="KW-0808">Transferase</keyword>
<evidence type="ECO:0000256" key="5">
    <source>
        <dbReference type="ARBA" id="ARBA00013049"/>
    </source>
</evidence>
<comment type="catalytic activity">
    <reaction evidence="22">
        <text>N(omega),N(omega)-dimethyl-L-arginine + oxaloacetate = 5-(3,3-dimethylguanidino)-2-oxopentanoate + L-aspartate</text>
        <dbReference type="Rhea" id="RHEA:77343"/>
        <dbReference type="ChEBI" id="CHEBI:16452"/>
        <dbReference type="ChEBI" id="CHEBI:29991"/>
        <dbReference type="ChEBI" id="CHEBI:58326"/>
        <dbReference type="ChEBI" id="CHEBI:197301"/>
    </reaction>
</comment>
<dbReference type="PROSITE" id="PS00600">
    <property type="entry name" value="AA_TRANSFER_CLASS_3"/>
    <property type="match status" value="1"/>
</dbReference>
<evidence type="ECO:0000256" key="39">
    <source>
        <dbReference type="ARBA" id="ARBA00058068"/>
    </source>
</evidence>
<comment type="catalytic activity">
    <reaction evidence="38">
        <text>N(omega),N('omega)-dimethyl-L-arginine + glyoxylate = 5-(3,3'-dimethylguanidino)-2-oxopentanoate + glycine</text>
        <dbReference type="Rhea" id="RHEA:77315"/>
        <dbReference type="ChEBI" id="CHEBI:36655"/>
        <dbReference type="ChEBI" id="CHEBI:57305"/>
        <dbReference type="ChEBI" id="CHEBI:197308"/>
        <dbReference type="ChEBI" id="CHEBI:197310"/>
    </reaction>
</comment>
<dbReference type="Proteomes" id="UP001142055">
    <property type="component" value="Chromosome 3"/>
</dbReference>
<keyword evidence="10" id="KW-0809">Transit peptide</keyword>
<dbReference type="Gene3D" id="3.60.21.10">
    <property type="match status" value="1"/>
</dbReference>